<dbReference type="SUPFAM" id="SSF54928">
    <property type="entry name" value="RNA-binding domain, RBD"/>
    <property type="match status" value="1"/>
</dbReference>
<evidence type="ECO:0000256" key="1">
    <source>
        <dbReference type="PROSITE-ProRule" id="PRU00176"/>
    </source>
</evidence>
<reference evidence="3" key="1">
    <citation type="journal article" date="2023" name="Mol. Biol. Evol.">
        <title>Third-Generation Sequencing Reveals the Adaptive Role of the Epigenome in Three Deep-Sea Polychaetes.</title>
        <authorList>
            <person name="Perez M."/>
            <person name="Aroh O."/>
            <person name="Sun Y."/>
            <person name="Lan Y."/>
            <person name="Juniper S.K."/>
            <person name="Young C.R."/>
            <person name="Angers B."/>
            <person name="Qian P.Y."/>
        </authorList>
    </citation>
    <scope>NUCLEOTIDE SEQUENCE</scope>
    <source>
        <strain evidence="3">P08H-3</strain>
    </source>
</reference>
<dbReference type="InterPro" id="IPR042525">
    <property type="entry name" value="Rad52_Rad59_Rad22_sf"/>
</dbReference>
<dbReference type="InterPro" id="IPR040224">
    <property type="entry name" value="RDM1"/>
</dbReference>
<accession>A0AAD9K5B0</accession>
<dbReference type="Pfam" id="PF25517">
    <property type="entry name" value="DSRM_RDM1"/>
    <property type="match status" value="1"/>
</dbReference>
<dbReference type="GO" id="GO:0006302">
    <property type="term" value="P:double-strand break repair"/>
    <property type="evidence" value="ECO:0007669"/>
    <property type="project" value="UniProtKB-ARBA"/>
</dbReference>
<keyword evidence="4" id="KW-1185">Reference proteome</keyword>
<dbReference type="InterPro" id="IPR035979">
    <property type="entry name" value="RBD_domain_sf"/>
</dbReference>
<proteinExistence type="predicted"/>
<feature type="domain" description="RRM" evidence="2">
    <location>
        <begin position="16"/>
        <end position="116"/>
    </location>
</feature>
<name>A0AAD9K5B0_9ANNE</name>
<keyword evidence="1" id="KW-0694">RNA-binding</keyword>
<dbReference type="SMART" id="SM00360">
    <property type="entry name" value="RRM"/>
    <property type="match status" value="1"/>
</dbReference>
<dbReference type="Proteomes" id="UP001208570">
    <property type="component" value="Unassembled WGS sequence"/>
</dbReference>
<evidence type="ECO:0000313" key="3">
    <source>
        <dbReference type="EMBL" id="KAK2165154.1"/>
    </source>
</evidence>
<dbReference type="PROSITE" id="PS50102">
    <property type="entry name" value="RRM"/>
    <property type="match status" value="1"/>
</dbReference>
<dbReference type="GO" id="GO:0006310">
    <property type="term" value="P:DNA recombination"/>
    <property type="evidence" value="ECO:0007669"/>
    <property type="project" value="UniProtKB-ARBA"/>
</dbReference>
<gene>
    <name evidence="3" type="ORF">LSH36_54g07006</name>
</gene>
<dbReference type="AlphaFoldDB" id="A0AAD9K5B0"/>
<dbReference type="PANTHER" id="PTHR31164">
    <property type="entry name" value="RAD52 MOTIF-CONTAINING PROTEIN 1"/>
    <property type="match status" value="1"/>
</dbReference>
<dbReference type="Gene3D" id="3.30.390.80">
    <property type="entry name" value="DNA repair protein Rad52/59/22"/>
    <property type="match status" value="1"/>
</dbReference>
<dbReference type="GO" id="GO:0005730">
    <property type="term" value="C:nucleolus"/>
    <property type="evidence" value="ECO:0007669"/>
    <property type="project" value="TreeGrafter"/>
</dbReference>
<sequence>MNIDIIEFVRPDDNKNSLYITGVSETIEQNELYDILYEKFSPFGLLYEVFIMDSRLSTTVDPNQLDSVTKKSHSCPGSLYAFVKFYSQRAAARAKRELTGQLCIAGNCIKIQYSTRQPPAEAVSLYHNKCYELANYYLGFNGWSISIIMCKENKEHSVIKPDQVQYICGVKLHIPCHGLTTEGYGVATTSYDNKDPPTKGVAVCRAKKQAHQQAVQNGFCHLIIIVLDNSKVYVDINSTVEDRIYCDEQLEFDNLLKVTELDYNPRDEDDTEFNDSDDIDLINLQFLEELETSCT</sequence>
<dbReference type="PANTHER" id="PTHR31164:SF1">
    <property type="entry name" value="RAD52 MOTIF-CONTAINING PROTEIN 1"/>
    <property type="match status" value="1"/>
</dbReference>
<organism evidence="3 4">
    <name type="scientific">Paralvinella palmiformis</name>
    <dbReference type="NCBI Taxonomy" id="53620"/>
    <lineage>
        <taxon>Eukaryota</taxon>
        <taxon>Metazoa</taxon>
        <taxon>Spiralia</taxon>
        <taxon>Lophotrochozoa</taxon>
        <taxon>Annelida</taxon>
        <taxon>Polychaeta</taxon>
        <taxon>Sedentaria</taxon>
        <taxon>Canalipalpata</taxon>
        <taxon>Terebellida</taxon>
        <taxon>Terebelliformia</taxon>
        <taxon>Alvinellidae</taxon>
        <taxon>Paralvinella</taxon>
    </lineage>
</organism>
<evidence type="ECO:0000313" key="4">
    <source>
        <dbReference type="Proteomes" id="UP001208570"/>
    </source>
</evidence>
<dbReference type="InterPro" id="IPR000504">
    <property type="entry name" value="RRM_dom"/>
</dbReference>
<protein>
    <recommendedName>
        <fullName evidence="2">RRM domain-containing protein</fullName>
    </recommendedName>
</protein>
<evidence type="ECO:0000259" key="2">
    <source>
        <dbReference type="PROSITE" id="PS50102"/>
    </source>
</evidence>
<comment type="caution">
    <text evidence="3">The sequence shown here is derived from an EMBL/GenBank/DDBJ whole genome shotgun (WGS) entry which is preliminary data.</text>
</comment>
<dbReference type="GO" id="GO:0003723">
    <property type="term" value="F:RNA binding"/>
    <property type="evidence" value="ECO:0007669"/>
    <property type="project" value="UniProtKB-UniRule"/>
</dbReference>
<dbReference type="InterPro" id="IPR057652">
    <property type="entry name" value="DSRM_RDM1"/>
</dbReference>
<dbReference type="EMBL" id="JAODUP010000054">
    <property type="protein sequence ID" value="KAK2165154.1"/>
    <property type="molecule type" value="Genomic_DNA"/>
</dbReference>
<dbReference type="SUPFAM" id="SSF54768">
    <property type="entry name" value="dsRNA-binding domain-like"/>
    <property type="match status" value="1"/>
</dbReference>